<keyword evidence="2" id="KW-0547">Nucleotide-binding</keyword>
<dbReference type="AlphaFoldDB" id="A0A7X6HEB2"/>
<evidence type="ECO:0000256" key="2">
    <source>
        <dbReference type="ARBA" id="ARBA00022741"/>
    </source>
</evidence>
<dbReference type="PRINTS" id="PR01438">
    <property type="entry name" value="UNVRSLSTRESS"/>
</dbReference>
<dbReference type="CDD" id="cd00293">
    <property type="entry name" value="USP-like"/>
    <property type="match status" value="1"/>
</dbReference>
<protein>
    <submittedName>
        <fullName evidence="5">Universal stress protein</fullName>
    </submittedName>
</protein>
<organism evidence="5 6">
    <name type="scientific">Arthrobacter mobilis</name>
    <dbReference type="NCBI Taxonomy" id="2724944"/>
    <lineage>
        <taxon>Bacteria</taxon>
        <taxon>Bacillati</taxon>
        <taxon>Actinomycetota</taxon>
        <taxon>Actinomycetes</taxon>
        <taxon>Micrococcales</taxon>
        <taxon>Micrococcaceae</taxon>
        <taxon>Arthrobacter</taxon>
    </lineage>
</organism>
<feature type="domain" description="UspA" evidence="4">
    <location>
        <begin position="2"/>
        <end position="140"/>
    </location>
</feature>
<keyword evidence="3" id="KW-0067">ATP-binding</keyword>
<evidence type="ECO:0000259" key="4">
    <source>
        <dbReference type="Pfam" id="PF00582"/>
    </source>
</evidence>
<comment type="similarity">
    <text evidence="1">Belongs to the universal stress protein A family.</text>
</comment>
<dbReference type="InterPro" id="IPR006015">
    <property type="entry name" value="Universal_stress_UspA"/>
</dbReference>
<name>A0A7X6HEB2_9MICC</name>
<dbReference type="PANTHER" id="PTHR46268:SF27">
    <property type="entry name" value="UNIVERSAL STRESS PROTEIN RV2623"/>
    <property type="match status" value="1"/>
</dbReference>
<dbReference type="Pfam" id="PF00582">
    <property type="entry name" value="Usp"/>
    <property type="match status" value="1"/>
</dbReference>
<evidence type="ECO:0000313" key="5">
    <source>
        <dbReference type="EMBL" id="NKX55558.1"/>
    </source>
</evidence>
<dbReference type="RefSeq" id="WP_168487167.1">
    <property type="nucleotide sequence ID" value="NZ_JAAZSQ010000013.1"/>
</dbReference>
<dbReference type="Gene3D" id="3.40.50.12370">
    <property type="match status" value="1"/>
</dbReference>
<reference evidence="5 6" key="1">
    <citation type="submission" date="2020-04" db="EMBL/GenBank/DDBJ databases">
        <title>Arthrobacter sp. nov.</title>
        <authorList>
            <person name="Liu S."/>
        </authorList>
    </citation>
    <scope>NUCLEOTIDE SEQUENCE [LARGE SCALE GENOMIC DNA]</scope>
    <source>
        <strain evidence="5 6">E918</strain>
    </source>
</reference>
<gene>
    <name evidence="5" type="ORF">HGG74_13635</name>
</gene>
<sequence>MTGVVIVGVDGSETAFKAASRAAVMAEGLGAELAVLSAHAKDNTEIVKIGSDTWILDDAEQAGKLAERVAVKLRQEHPGLSIRPVAVRGKPQDALVEEATRAGAGLLVVGNVGMKGLGRVLGSVANSVAHNAPCDVLIVKTAQ</sequence>
<keyword evidence="6" id="KW-1185">Reference proteome</keyword>
<dbReference type="Proteomes" id="UP000544090">
    <property type="component" value="Unassembled WGS sequence"/>
</dbReference>
<accession>A0A7X6HEB2</accession>
<dbReference type="InterPro" id="IPR006016">
    <property type="entry name" value="UspA"/>
</dbReference>
<dbReference type="PANTHER" id="PTHR46268">
    <property type="entry name" value="STRESS RESPONSE PROTEIN NHAX"/>
    <property type="match status" value="1"/>
</dbReference>
<evidence type="ECO:0000313" key="6">
    <source>
        <dbReference type="Proteomes" id="UP000544090"/>
    </source>
</evidence>
<dbReference type="GO" id="GO:0005524">
    <property type="term" value="F:ATP binding"/>
    <property type="evidence" value="ECO:0007669"/>
    <property type="project" value="UniProtKB-KW"/>
</dbReference>
<evidence type="ECO:0000256" key="1">
    <source>
        <dbReference type="ARBA" id="ARBA00008791"/>
    </source>
</evidence>
<proteinExistence type="inferred from homology"/>
<evidence type="ECO:0000256" key="3">
    <source>
        <dbReference type="ARBA" id="ARBA00022840"/>
    </source>
</evidence>
<comment type="caution">
    <text evidence="5">The sequence shown here is derived from an EMBL/GenBank/DDBJ whole genome shotgun (WGS) entry which is preliminary data.</text>
</comment>
<dbReference type="EMBL" id="JAAZSQ010000013">
    <property type="protein sequence ID" value="NKX55558.1"/>
    <property type="molecule type" value="Genomic_DNA"/>
</dbReference>
<dbReference type="SUPFAM" id="SSF52402">
    <property type="entry name" value="Adenine nucleotide alpha hydrolases-like"/>
    <property type="match status" value="1"/>
</dbReference>